<dbReference type="InterPro" id="IPR014880">
    <property type="entry name" value="SoxZ_dom"/>
</dbReference>
<sequence>MRTMGRGPIRRLLWGAGGVLLGGGLWMGGGTTPWEGLRHPLLEAAPALEARVPAGPDFSRPEGQDAYIAELWKSARDPKGDKAHTIHFQVPPVAENGGLVPIALWLDHPMEPGHYIRSLAFFDEGSLIKLKAIARLSPENGKASLSTSIRLAKSTRLKAIAECNLHGRWFGLSPEIRVGESGCGAAIAQPTRNFAGNILGVKLLGGSKKGALPQVQVTLKHPMESGMTLDKGGKAVRNFPPFFLKNLQVFYGGKLVSEFQLGPGLSNNPGLSFPLKTGKDGSLKLKAVNNEGQAFEDSISLSALGGEFF</sequence>
<name>A0A932CPN7_UNCTE</name>
<dbReference type="AlphaFoldDB" id="A0A932CPN7"/>
<evidence type="ECO:0000259" key="3">
    <source>
        <dbReference type="Pfam" id="PF13501"/>
    </source>
</evidence>
<dbReference type="InterPro" id="IPR038162">
    <property type="entry name" value="SoxY_sf"/>
</dbReference>
<organism evidence="4 5">
    <name type="scientific">Tectimicrobiota bacterium</name>
    <dbReference type="NCBI Taxonomy" id="2528274"/>
    <lineage>
        <taxon>Bacteria</taxon>
        <taxon>Pseudomonadati</taxon>
        <taxon>Nitrospinota/Tectimicrobiota group</taxon>
        <taxon>Candidatus Tectimicrobiota</taxon>
    </lineage>
</organism>
<dbReference type="InterPro" id="IPR036073">
    <property type="entry name" value="Desulfoferrodoxin_Fe-bd_dom_sf"/>
</dbReference>
<keyword evidence="1" id="KW-0472">Membrane</keyword>
<dbReference type="Pfam" id="PF13501">
    <property type="entry name" value="SoxY"/>
    <property type="match status" value="1"/>
</dbReference>
<evidence type="ECO:0000256" key="1">
    <source>
        <dbReference type="SAM" id="Phobius"/>
    </source>
</evidence>
<evidence type="ECO:0000313" key="5">
    <source>
        <dbReference type="Proteomes" id="UP000769766"/>
    </source>
</evidence>
<dbReference type="Gene3D" id="2.60.40.2470">
    <property type="entry name" value="SoxY domain"/>
    <property type="match status" value="1"/>
</dbReference>
<proteinExistence type="predicted"/>
<comment type="caution">
    <text evidence="4">The sequence shown here is derived from an EMBL/GenBank/DDBJ whole genome shotgun (WGS) entry which is preliminary data.</text>
</comment>
<feature type="transmembrane region" description="Helical" evidence="1">
    <location>
        <begin position="12"/>
        <end position="29"/>
    </location>
</feature>
<dbReference type="Proteomes" id="UP000769766">
    <property type="component" value="Unassembled WGS sequence"/>
</dbReference>
<keyword evidence="1" id="KW-1133">Transmembrane helix</keyword>
<dbReference type="Gene3D" id="2.60.40.10">
    <property type="entry name" value="Immunoglobulins"/>
    <property type="match status" value="1"/>
</dbReference>
<dbReference type="InterPro" id="IPR014756">
    <property type="entry name" value="Ig_E-set"/>
</dbReference>
<evidence type="ECO:0000313" key="4">
    <source>
        <dbReference type="EMBL" id="MBI2876412.1"/>
    </source>
</evidence>
<reference evidence="4" key="1">
    <citation type="submission" date="2020-07" db="EMBL/GenBank/DDBJ databases">
        <title>Huge and variable diversity of episymbiotic CPR bacteria and DPANN archaea in groundwater ecosystems.</title>
        <authorList>
            <person name="He C.Y."/>
            <person name="Keren R."/>
            <person name="Whittaker M."/>
            <person name="Farag I.F."/>
            <person name="Doudna J."/>
            <person name="Cate J.H.D."/>
            <person name="Banfield J.F."/>
        </authorList>
    </citation>
    <scope>NUCLEOTIDE SEQUENCE</scope>
    <source>
        <strain evidence="4">NC_groundwater_672_Ag_B-0.1um_62_36</strain>
    </source>
</reference>
<keyword evidence="1" id="KW-0812">Transmembrane</keyword>
<dbReference type="Pfam" id="PF08770">
    <property type="entry name" value="SoxZ"/>
    <property type="match status" value="1"/>
</dbReference>
<dbReference type="InterPro" id="IPR013783">
    <property type="entry name" value="Ig-like_fold"/>
</dbReference>
<accession>A0A932CPN7</accession>
<dbReference type="GO" id="GO:0016491">
    <property type="term" value="F:oxidoreductase activity"/>
    <property type="evidence" value="ECO:0007669"/>
    <property type="project" value="InterPro"/>
</dbReference>
<protein>
    <submittedName>
        <fullName evidence="4">Thiosulfate oxidation carrier complex protein SoxZ</fullName>
    </submittedName>
</protein>
<dbReference type="InterPro" id="IPR032711">
    <property type="entry name" value="SoxY"/>
</dbReference>
<dbReference type="GO" id="GO:0005506">
    <property type="term" value="F:iron ion binding"/>
    <property type="evidence" value="ECO:0007669"/>
    <property type="project" value="InterPro"/>
</dbReference>
<feature type="domain" description="Sulphur oxidation protein SoxZ" evidence="2">
    <location>
        <begin position="207"/>
        <end position="298"/>
    </location>
</feature>
<dbReference type="EMBL" id="JACPRF010000183">
    <property type="protein sequence ID" value="MBI2876412.1"/>
    <property type="molecule type" value="Genomic_DNA"/>
</dbReference>
<evidence type="ECO:0000259" key="2">
    <source>
        <dbReference type="Pfam" id="PF08770"/>
    </source>
</evidence>
<dbReference type="SUPFAM" id="SSF49367">
    <property type="entry name" value="Superoxide reductase-like"/>
    <property type="match status" value="1"/>
</dbReference>
<gene>
    <name evidence="4" type="ORF">HYY20_05985</name>
</gene>
<feature type="domain" description="Ig-like SoxY" evidence="3">
    <location>
        <begin position="81"/>
        <end position="183"/>
    </location>
</feature>
<dbReference type="SUPFAM" id="SSF81296">
    <property type="entry name" value="E set domains"/>
    <property type="match status" value="1"/>
</dbReference>